<reference evidence="1" key="1">
    <citation type="journal article" date="2021" name="Open Biol.">
        <title>Shared evolutionary footprints suggest mitochondrial oxidative damage underlies multiple complex I losses in fungi.</title>
        <authorList>
            <person name="Schikora-Tamarit M.A."/>
            <person name="Marcet-Houben M."/>
            <person name="Nosek J."/>
            <person name="Gabaldon T."/>
        </authorList>
    </citation>
    <scope>NUCLEOTIDE SEQUENCE</scope>
    <source>
        <strain evidence="1">CBS2887</strain>
    </source>
</reference>
<evidence type="ECO:0000313" key="1">
    <source>
        <dbReference type="EMBL" id="KAH3686649.1"/>
    </source>
</evidence>
<dbReference type="EMBL" id="JAEUBG010001281">
    <property type="protein sequence ID" value="KAH3686649.1"/>
    <property type="molecule type" value="Genomic_DNA"/>
</dbReference>
<sequence length="138" mass="15970">MAVKKREIFQVEKHDYHEDKLVSYKDIRTTELNSHTCSHAGLDFHNALLEKMKDHTRNDSTDLSFIFVAFKFTKMYLSCSEANDIAVNLPNEFPNRDWGSCSFFAIQTAMKRKPKTSRMIWGAILVISLKTPRPLKSV</sequence>
<accession>A0A9P8QBZ9</accession>
<organism evidence="1 2">
    <name type="scientific">Wickerhamomyces pijperi</name>
    <name type="common">Yeast</name>
    <name type="synonym">Pichia pijperi</name>
    <dbReference type="NCBI Taxonomy" id="599730"/>
    <lineage>
        <taxon>Eukaryota</taxon>
        <taxon>Fungi</taxon>
        <taxon>Dikarya</taxon>
        <taxon>Ascomycota</taxon>
        <taxon>Saccharomycotina</taxon>
        <taxon>Saccharomycetes</taxon>
        <taxon>Phaffomycetales</taxon>
        <taxon>Wickerhamomycetaceae</taxon>
        <taxon>Wickerhamomyces</taxon>
    </lineage>
</organism>
<gene>
    <name evidence="1" type="ORF">WICPIJ_002373</name>
</gene>
<keyword evidence="2" id="KW-1185">Reference proteome</keyword>
<evidence type="ECO:0000313" key="2">
    <source>
        <dbReference type="Proteomes" id="UP000774326"/>
    </source>
</evidence>
<dbReference type="Proteomes" id="UP000774326">
    <property type="component" value="Unassembled WGS sequence"/>
</dbReference>
<proteinExistence type="predicted"/>
<reference evidence="1" key="2">
    <citation type="submission" date="2021-01" db="EMBL/GenBank/DDBJ databases">
        <authorList>
            <person name="Schikora-Tamarit M.A."/>
        </authorList>
    </citation>
    <scope>NUCLEOTIDE SEQUENCE</scope>
    <source>
        <strain evidence="1">CBS2887</strain>
    </source>
</reference>
<protein>
    <submittedName>
        <fullName evidence="1">Uncharacterized protein</fullName>
    </submittedName>
</protein>
<comment type="caution">
    <text evidence="1">The sequence shown here is derived from an EMBL/GenBank/DDBJ whole genome shotgun (WGS) entry which is preliminary data.</text>
</comment>
<name>A0A9P8QBZ9_WICPI</name>
<dbReference type="AlphaFoldDB" id="A0A9P8QBZ9"/>